<protein>
    <submittedName>
        <fullName evidence="2">Uncharacterized protein</fullName>
    </submittedName>
</protein>
<gene>
    <name evidence="2" type="ORF">MUK42_34463</name>
</gene>
<evidence type="ECO:0000256" key="1">
    <source>
        <dbReference type="SAM" id="MobiDB-lite"/>
    </source>
</evidence>
<sequence>MKGFSEYHDHIRSFRSFLILFRTAHPHRPKQLSASLQWLAPRFSFRLQRRVGMRFPLRQNIKHLIGRAYRLDDPVEGFLPVNLDEPVDGFPGVEAEHLHHSPLPIRVAGADGAAEFDVPPDVALVDVGGSVEHGKHQPEAEHQLHVRPQRKPL</sequence>
<dbReference type="EMBL" id="CP097506">
    <property type="protein sequence ID" value="URD99998.1"/>
    <property type="molecule type" value="Genomic_DNA"/>
</dbReference>
<organism evidence="2 3">
    <name type="scientific">Musa troglodytarum</name>
    <name type="common">fe'i banana</name>
    <dbReference type="NCBI Taxonomy" id="320322"/>
    <lineage>
        <taxon>Eukaryota</taxon>
        <taxon>Viridiplantae</taxon>
        <taxon>Streptophyta</taxon>
        <taxon>Embryophyta</taxon>
        <taxon>Tracheophyta</taxon>
        <taxon>Spermatophyta</taxon>
        <taxon>Magnoliopsida</taxon>
        <taxon>Liliopsida</taxon>
        <taxon>Zingiberales</taxon>
        <taxon>Musaceae</taxon>
        <taxon>Musa</taxon>
    </lineage>
</organism>
<evidence type="ECO:0000313" key="2">
    <source>
        <dbReference type="EMBL" id="URD99998.1"/>
    </source>
</evidence>
<feature type="region of interest" description="Disordered" evidence="1">
    <location>
        <begin position="132"/>
        <end position="153"/>
    </location>
</feature>
<name>A0A9E7FQ38_9LILI</name>
<feature type="compositionally biased region" description="Basic and acidic residues" evidence="1">
    <location>
        <begin position="132"/>
        <end position="144"/>
    </location>
</feature>
<dbReference type="Proteomes" id="UP001055439">
    <property type="component" value="Chromosome 4"/>
</dbReference>
<dbReference type="AlphaFoldDB" id="A0A9E7FQ38"/>
<evidence type="ECO:0000313" key="3">
    <source>
        <dbReference type="Proteomes" id="UP001055439"/>
    </source>
</evidence>
<keyword evidence="3" id="KW-1185">Reference proteome</keyword>
<proteinExistence type="predicted"/>
<accession>A0A9E7FQ38</accession>
<reference evidence="2" key="1">
    <citation type="submission" date="2022-05" db="EMBL/GenBank/DDBJ databases">
        <title>The Musa troglodytarum L. genome provides insights into the mechanism of non-climacteric behaviour and enrichment of carotenoids.</title>
        <authorList>
            <person name="Wang J."/>
        </authorList>
    </citation>
    <scope>NUCLEOTIDE SEQUENCE</scope>
    <source>
        <tissue evidence="2">Leaf</tissue>
    </source>
</reference>